<name>A0ABR1PW58_9PEZI</name>
<dbReference type="Pfam" id="PF13813">
    <property type="entry name" value="MBOAT_2"/>
    <property type="match status" value="1"/>
</dbReference>
<evidence type="ECO:0000313" key="10">
    <source>
        <dbReference type="EMBL" id="KAK7941244.1"/>
    </source>
</evidence>
<evidence type="ECO:0000256" key="7">
    <source>
        <dbReference type="SAM" id="MobiDB-lite"/>
    </source>
</evidence>
<evidence type="ECO:0000256" key="1">
    <source>
        <dbReference type="ARBA" id="ARBA00004141"/>
    </source>
</evidence>
<feature type="compositionally biased region" description="Polar residues" evidence="7">
    <location>
        <begin position="164"/>
        <end position="185"/>
    </location>
</feature>
<keyword evidence="6 8" id="KW-0472">Membrane</keyword>
<dbReference type="GeneID" id="92082915"/>
<protein>
    <recommendedName>
        <fullName evidence="9">Wax synthase domain-containing protein</fullName>
    </recommendedName>
</protein>
<feature type="transmembrane region" description="Helical" evidence="8">
    <location>
        <begin position="64"/>
        <end position="83"/>
    </location>
</feature>
<dbReference type="EMBL" id="JAQQWE010000009">
    <property type="protein sequence ID" value="KAK7941244.1"/>
    <property type="molecule type" value="Genomic_DNA"/>
</dbReference>
<dbReference type="InterPro" id="IPR044851">
    <property type="entry name" value="Wax_synthase"/>
</dbReference>
<evidence type="ECO:0000256" key="5">
    <source>
        <dbReference type="ARBA" id="ARBA00022989"/>
    </source>
</evidence>
<organism evidence="10 11">
    <name type="scientific">Apiospora aurea</name>
    <dbReference type="NCBI Taxonomy" id="335848"/>
    <lineage>
        <taxon>Eukaryota</taxon>
        <taxon>Fungi</taxon>
        <taxon>Dikarya</taxon>
        <taxon>Ascomycota</taxon>
        <taxon>Pezizomycotina</taxon>
        <taxon>Sordariomycetes</taxon>
        <taxon>Xylariomycetidae</taxon>
        <taxon>Amphisphaeriales</taxon>
        <taxon>Apiosporaceae</taxon>
        <taxon>Apiospora</taxon>
    </lineage>
</organism>
<sequence>MTPLIGGADLADTYRQLYRHRAQQEIDAGNKIPFLFTFHFLSTLVIPPLYLAIPHKQRPWLYNARWLVLTLCVCCNVRMVAYSTSGNPAMGYGCGLIAAWSTIHIFTLLVWTRPQWDAKRVERYTRTTTPETNGVLQGNGHAKQASEANGNGVKHLNGHANGHASPTTTETTKANDAVVSSNGHATNGHVPSGLRERHPTDAEKLHQHSLESAAESPDGKVEFRQQDYFYKWQEYPEDAPFRTRFDWAFDISTQMRMTGWNWAIRVIPPYYPPPMGADGKTQEPLDVIPNSTPEGYVRYRTRSEFILQCIVTRLVPCYLVVDLCATLMTQDPYFILGPEHNEPLPANLASLPAAALALRRTVVCFPGVLFAIDLAFSAGALLLACLGPLVVGFRAHPWHMPTANGSFVAGVLDRGLEGFWGQWWHQTFRFGFAAPTNWLVREDYLKRGSPLHAFVGAIVAFGLSGFIHAMGSYSTVRHSRPWDPPVFFILAGAGAQIQRTLARHILREPIQKHAPRWLRRTGNLAFTFAWMHMISSYLLDDFSRCGLWLWEPIPFSFARMLGLGTPGGKWWRWGAWMMPTWHWGKHWWDSGIAM</sequence>
<proteinExistence type="inferred from homology"/>
<evidence type="ECO:0000256" key="8">
    <source>
        <dbReference type="SAM" id="Phobius"/>
    </source>
</evidence>
<feature type="region of interest" description="Disordered" evidence="7">
    <location>
        <begin position="128"/>
        <end position="219"/>
    </location>
</feature>
<comment type="caution">
    <text evidence="10">The sequence shown here is derived from an EMBL/GenBank/DDBJ whole genome shotgun (WGS) entry which is preliminary data.</text>
</comment>
<keyword evidence="5 8" id="KW-1133">Transmembrane helix</keyword>
<accession>A0ABR1PW58</accession>
<feature type="transmembrane region" description="Helical" evidence="8">
    <location>
        <begin position="368"/>
        <end position="391"/>
    </location>
</feature>
<evidence type="ECO:0000256" key="6">
    <source>
        <dbReference type="ARBA" id="ARBA00023136"/>
    </source>
</evidence>
<dbReference type="PANTHER" id="PTHR31595">
    <property type="entry name" value="LONG-CHAIN-ALCOHOL O-FATTY-ACYLTRANSFERASE 3-RELATED"/>
    <property type="match status" value="1"/>
</dbReference>
<dbReference type="Proteomes" id="UP001391051">
    <property type="component" value="Unassembled WGS sequence"/>
</dbReference>
<comment type="subcellular location">
    <subcellularLocation>
        <location evidence="1">Membrane</location>
        <topology evidence="1">Multi-pass membrane protein</topology>
    </subcellularLocation>
</comment>
<evidence type="ECO:0000256" key="4">
    <source>
        <dbReference type="ARBA" id="ARBA00022692"/>
    </source>
</evidence>
<evidence type="ECO:0000313" key="11">
    <source>
        <dbReference type="Proteomes" id="UP001391051"/>
    </source>
</evidence>
<comment type="similarity">
    <text evidence="2">Belongs to the wax synthase family.</text>
</comment>
<keyword evidence="11" id="KW-1185">Reference proteome</keyword>
<evidence type="ECO:0000259" key="9">
    <source>
        <dbReference type="Pfam" id="PF13813"/>
    </source>
</evidence>
<evidence type="ECO:0000256" key="2">
    <source>
        <dbReference type="ARBA" id="ARBA00007282"/>
    </source>
</evidence>
<gene>
    <name evidence="10" type="ORF">PG986_013631</name>
</gene>
<dbReference type="InterPro" id="IPR032805">
    <property type="entry name" value="Wax_synthase_dom"/>
</dbReference>
<feature type="transmembrane region" description="Helical" evidence="8">
    <location>
        <begin position="89"/>
        <end position="111"/>
    </location>
</feature>
<feature type="domain" description="Wax synthase" evidence="9">
    <location>
        <begin position="414"/>
        <end position="490"/>
    </location>
</feature>
<dbReference type="RefSeq" id="XP_066693996.1">
    <property type="nucleotide sequence ID" value="XM_066849853.1"/>
</dbReference>
<feature type="transmembrane region" description="Helical" evidence="8">
    <location>
        <begin position="32"/>
        <end position="52"/>
    </location>
</feature>
<feature type="transmembrane region" description="Helical" evidence="8">
    <location>
        <begin position="451"/>
        <end position="473"/>
    </location>
</feature>
<feature type="compositionally biased region" description="Basic and acidic residues" evidence="7">
    <location>
        <begin position="194"/>
        <end position="209"/>
    </location>
</feature>
<keyword evidence="4 8" id="KW-0812">Transmembrane</keyword>
<evidence type="ECO:0000256" key="3">
    <source>
        <dbReference type="ARBA" id="ARBA00022679"/>
    </source>
</evidence>
<reference evidence="10 11" key="1">
    <citation type="submission" date="2023-01" db="EMBL/GenBank/DDBJ databases">
        <title>Analysis of 21 Apiospora genomes using comparative genomics revels a genus with tremendous synthesis potential of carbohydrate active enzymes and secondary metabolites.</title>
        <authorList>
            <person name="Sorensen T."/>
        </authorList>
    </citation>
    <scope>NUCLEOTIDE SEQUENCE [LARGE SCALE GENOMIC DNA]</scope>
    <source>
        <strain evidence="10 11">CBS 24483</strain>
    </source>
</reference>
<keyword evidence="3" id="KW-0808">Transferase</keyword>
<dbReference type="PANTHER" id="PTHR31595:SF67">
    <property type="entry name" value="WAX SYNTHASE DOMAIN-CONTAINING PROTEIN"/>
    <property type="match status" value="1"/>
</dbReference>